<dbReference type="Gene3D" id="1.10.10.10">
    <property type="entry name" value="Winged helix-like DNA-binding domain superfamily/Winged helix DNA-binding domain"/>
    <property type="match status" value="1"/>
</dbReference>
<sequence>MSSVCSIAVMGKKPRQLSEQAIDQISRRFAALAEPMRLKLIHALFNGEKSVNTLVELSGGTQANVSRHLQHLANAGVLNRRKEGLQVFYSIGDPSIFDLCELVCGSLEKQHATKAAAFGS</sequence>
<dbReference type="PRINTS" id="PR00778">
    <property type="entry name" value="HTHARSR"/>
</dbReference>
<dbReference type="SUPFAM" id="SSF46785">
    <property type="entry name" value="Winged helix' DNA-binding domain"/>
    <property type="match status" value="1"/>
</dbReference>
<dbReference type="InterPro" id="IPR001845">
    <property type="entry name" value="HTH_ArsR_DNA-bd_dom"/>
</dbReference>
<reference evidence="5 6" key="1">
    <citation type="submission" date="2023-12" db="EMBL/GenBank/DDBJ databases">
        <title>Description of an unclassified Opitutus bacterium of Verrucomicrobiota.</title>
        <authorList>
            <person name="Zhang D.-F."/>
        </authorList>
    </citation>
    <scope>NUCLEOTIDE SEQUENCE [LARGE SCALE GENOMIC DNA]</scope>
    <source>
        <strain evidence="5 6">WL0086</strain>
    </source>
</reference>
<proteinExistence type="predicted"/>
<accession>A0ABZ1C4S4</accession>
<evidence type="ECO:0000313" key="6">
    <source>
        <dbReference type="Proteomes" id="UP000738431"/>
    </source>
</evidence>
<dbReference type="InterPro" id="IPR036390">
    <property type="entry name" value="WH_DNA-bd_sf"/>
</dbReference>
<keyword evidence="3" id="KW-0804">Transcription</keyword>
<dbReference type="PANTHER" id="PTHR43132">
    <property type="entry name" value="ARSENICAL RESISTANCE OPERON REPRESSOR ARSR-RELATED"/>
    <property type="match status" value="1"/>
</dbReference>
<dbReference type="InterPro" id="IPR036388">
    <property type="entry name" value="WH-like_DNA-bd_sf"/>
</dbReference>
<dbReference type="InterPro" id="IPR051011">
    <property type="entry name" value="Metal_resp_trans_reg"/>
</dbReference>
<evidence type="ECO:0000256" key="3">
    <source>
        <dbReference type="ARBA" id="ARBA00023163"/>
    </source>
</evidence>
<evidence type="ECO:0000259" key="4">
    <source>
        <dbReference type="PROSITE" id="PS50987"/>
    </source>
</evidence>
<keyword evidence="6" id="KW-1185">Reference proteome</keyword>
<dbReference type="Proteomes" id="UP000738431">
    <property type="component" value="Chromosome"/>
</dbReference>
<evidence type="ECO:0000256" key="2">
    <source>
        <dbReference type="ARBA" id="ARBA00023125"/>
    </source>
</evidence>
<evidence type="ECO:0000256" key="1">
    <source>
        <dbReference type="ARBA" id="ARBA00023015"/>
    </source>
</evidence>
<gene>
    <name evidence="5" type="ORF">K1X11_016145</name>
</gene>
<keyword evidence="2" id="KW-0238">DNA-binding</keyword>
<dbReference type="RefSeq" id="WP_225919459.1">
    <property type="nucleotide sequence ID" value="NZ_CP139781.1"/>
</dbReference>
<dbReference type="CDD" id="cd00090">
    <property type="entry name" value="HTH_ARSR"/>
    <property type="match status" value="1"/>
</dbReference>
<dbReference type="PANTHER" id="PTHR43132:SF9">
    <property type="entry name" value="ARSR FAMILY TRANSCRIPTIONAL REGULATORY PROTEIN"/>
    <property type="match status" value="1"/>
</dbReference>
<protein>
    <submittedName>
        <fullName evidence="5">Metalloregulator ArsR/SmtB family transcription factor</fullName>
    </submittedName>
</protein>
<organism evidence="5 6">
    <name type="scientific">Actomonas aquatica</name>
    <dbReference type="NCBI Taxonomy" id="2866162"/>
    <lineage>
        <taxon>Bacteria</taxon>
        <taxon>Pseudomonadati</taxon>
        <taxon>Verrucomicrobiota</taxon>
        <taxon>Opitutia</taxon>
        <taxon>Opitutales</taxon>
        <taxon>Opitutaceae</taxon>
        <taxon>Actomonas</taxon>
    </lineage>
</organism>
<keyword evidence="1" id="KW-0805">Transcription regulation</keyword>
<dbReference type="EMBL" id="CP139781">
    <property type="protein sequence ID" value="WRQ86347.1"/>
    <property type="molecule type" value="Genomic_DNA"/>
</dbReference>
<dbReference type="PROSITE" id="PS50987">
    <property type="entry name" value="HTH_ARSR_2"/>
    <property type="match status" value="1"/>
</dbReference>
<evidence type="ECO:0000313" key="5">
    <source>
        <dbReference type="EMBL" id="WRQ86347.1"/>
    </source>
</evidence>
<feature type="domain" description="HTH arsR-type" evidence="4">
    <location>
        <begin position="17"/>
        <end position="111"/>
    </location>
</feature>
<dbReference type="Pfam" id="PF01022">
    <property type="entry name" value="HTH_5"/>
    <property type="match status" value="1"/>
</dbReference>
<name>A0ABZ1C4S4_9BACT</name>
<dbReference type="SMART" id="SM00418">
    <property type="entry name" value="HTH_ARSR"/>
    <property type="match status" value="1"/>
</dbReference>
<dbReference type="NCBIfam" id="NF033788">
    <property type="entry name" value="HTH_metalloreg"/>
    <property type="match status" value="1"/>
</dbReference>
<dbReference type="InterPro" id="IPR011991">
    <property type="entry name" value="ArsR-like_HTH"/>
</dbReference>